<comment type="caution">
    <text evidence="4">The sequence shown here is derived from an EMBL/GenBank/DDBJ whole genome shotgun (WGS) entry which is preliminary data.</text>
</comment>
<name>A0AAN6GHW1_9BASI</name>
<dbReference type="SUPFAM" id="SSF48371">
    <property type="entry name" value="ARM repeat"/>
    <property type="match status" value="1"/>
</dbReference>
<feature type="compositionally biased region" description="Low complexity" evidence="3">
    <location>
        <begin position="518"/>
        <end position="532"/>
    </location>
</feature>
<dbReference type="AlphaFoldDB" id="A0AAN6GHW1"/>
<dbReference type="Proteomes" id="UP001176521">
    <property type="component" value="Unassembled WGS sequence"/>
</dbReference>
<dbReference type="PANTHER" id="PTHR45994:SF1">
    <property type="entry name" value="FI21225P1"/>
    <property type="match status" value="1"/>
</dbReference>
<dbReference type="InterPro" id="IPR011989">
    <property type="entry name" value="ARM-like"/>
</dbReference>
<feature type="compositionally biased region" description="Low complexity" evidence="3">
    <location>
        <begin position="449"/>
        <end position="459"/>
    </location>
</feature>
<feature type="region of interest" description="Disordered" evidence="3">
    <location>
        <begin position="784"/>
        <end position="834"/>
    </location>
</feature>
<evidence type="ECO:0000256" key="2">
    <source>
        <dbReference type="ARBA" id="ARBA00022490"/>
    </source>
</evidence>
<dbReference type="InterPro" id="IPR016024">
    <property type="entry name" value="ARM-type_fold"/>
</dbReference>
<comment type="subcellular location">
    <subcellularLocation>
        <location evidence="1">Cytoplasm</location>
    </subcellularLocation>
</comment>
<protein>
    <submittedName>
        <fullName evidence="4">SWI5-dependent HO expression protein 4</fullName>
    </submittedName>
</protein>
<proteinExistence type="predicted"/>
<evidence type="ECO:0000256" key="3">
    <source>
        <dbReference type="SAM" id="MobiDB-lite"/>
    </source>
</evidence>
<dbReference type="EMBL" id="JAPDMQ010000043">
    <property type="protein sequence ID" value="KAK0538562.1"/>
    <property type="molecule type" value="Genomic_DNA"/>
</dbReference>
<feature type="region of interest" description="Disordered" evidence="3">
    <location>
        <begin position="449"/>
        <end position="471"/>
    </location>
</feature>
<accession>A0AAN6GHW1</accession>
<dbReference type="GO" id="GO:0051879">
    <property type="term" value="F:Hsp90 protein binding"/>
    <property type="evidence" value="ECO:0007669"/>
    <property type="project" value="TreeGrafter"/>
</dbReference>
<evidence type="ECO:0000313" key="5">
    <source>
        <dbReference type="Proteomes" id="UP001176521"/>
    </source>
</evidence>
<dbReference type="PANTHER" id="PTHR45994">
    <property type="entry name" value="FI21225P1"/>
    <property type="match status" value="1"/>
</dbReference>
<evidence type="ECO:0000256" key="1">
    <source>
        <dbReference type="ARBA" id="ARBA00004496"/>
    </source>
</evidence>
<feature type="compositionally biased region" description="Acidic residues" evidence="3">
    <location>
        <begin position="797"/>
        <end position="806"/>
    </location>
</feature>
<keyword evidence="2" id="KW-0963">Cytoplasm</keyword>
<reference evidence="4" key="1">
    <citation type="journal article" date="2023" name="PhytoFront">
        <title>Draft Genome Resources of Seven Strains of Tilletia horrida, Causal Agent of Kernel Smut of Rice.</title>
        <authorList>
            <person name="Khanal S."/>
            <person name="Antony Babu S."/>
            <person name="Zhou X.G."/>
        </authorList>
    </citation>
    <scope>NUCLEOTIDE SEQUENCE</scope>
    <source>
        <strain evidence="4">TX3</strain>
    </source>
</reference>
<evidence type="ECO:0000313" key="4">
    <source>
        <dbReference type="EMBL" id="KAK0538562.1"/>
    </source>
</evidence>
<organism evidence="4 5">
    <name type="scientific">Tilletia horrida</name>
    <dbReference type="NCBI Taxonomy" id="155126"/>
    <lineage>
        <taxon>Eukaryota</taxon>
        <taxon>Fungi</taxon>
        <taxon>Dikarya</taxon>
        <taxon>Basidiomycota</taxon>
        <taxon>Ustilaginomycotina</taxon>
        <taxon>Exobasidiomycetes</taxon>
        <taxon>Tilletiales</taxon>
        <taxon>Tilletiaceae</taxon>
        <taxon>Tilletia</taxon>
    </lineage>
</organism>
<dbReference type="GO" id="GO:0005737">
    <property type="term" value="C:cytoplasm"/>
    <property type="evidence" value="ECO:0007669"/>
    <property type="project" value="UniProtKB-SubCell"/>
</dbReference>
<keyword evidence="5" id="KW-1185">Reference proteome</keyword>
<gene>
    <name evidence="4" type="primary">SHE4</name>
    <name evidence="4" type="ORF">OC842_001255</name>
</gene>
<feature type="region of interest" description="Disordered" evidence="3">
    <location>
        <begin position="1"/>
        <end position="27"/>
    </location>
</feature>
<feature type="region of interest" description="Disordered" evidence="3">
    <location>
        <begin position="393"/>
        <end position="425"/>
    </location>
</feature>
<sequence length="991" mass="102775">MARIDEVVDDNSNASNRSARDGSGDGPALAAFGPTVPDAEYAAAVVALARFLAADGHSLASHYARPLQDALGAQQKSRTIEALAFLSAAVIVDPAATQELLLGSSSGTTDEAEDEHSDLLARCFDTAAQSEDSYATGALFAALLSALADFPPARAQLASAAHKELQDWAAEMVEESPSRTALHAGLWLLKLALPSSSSAGPGVPDADLKQSAACKKRASELAPRLFSLAKDSTLAASSGLAAQGGSSPLDRTARAALLAAIETLAYLSILVGGLRSSTYKDKISSDPDLLAALVSLAKRAGSAASQGGSAGTGALKRPIFPSRGSEAASEQGNNASLYAFDPARLPTGSGLHNDTALQFTLASVFENVSAYPLRLSSEQRQVERLRKIAAQKQRQAERKAAGGDGASGDVREEQEEEEDPRAAMERAEACCTRLLDAGVVSGLVALSTSPAAQRSQPQQPSSPPHTPPLLTSISATLSALTMRQDQRARGRIAQEGGAKALLMLSEREIANYRAAAAQRGAPATGRAGQEAEAGGRGQEAPINTVPLQALARLCISLNPTLLFGSGSSGGGGGSGAPLAALPALCTLFLHPAAESDPLAHFEAALALTNVASVGPELAERICGFELLGPSRGGGSAEGKGQTVLDALGARIFVEDNRMVRRAYIELLCNLVQCEPAFRLWAGELEDDEPHRRRGAGNGTGGGESGGAQQRLHILAALCAPADAVPPASEEGSAGGESSLPTRLAAAGTLATLCSSPSACARVLSLSKRSLNTLARLVAPVRPRARSTPVVERFTEIHDEEDDDDDDKTAVEHEDRPPPFSSRPSEADRDWEMTDEEEVELLEAEDADLESYRPPTARQQAGTTVAASEAAKTQLAIRGVTIVHCLVQYLGWRKDSAAAGAQSGSGNGNGALLAGVKRLALALEESGVVDALQEGIVSGMAQLKLEQRAAPGAGTDPAEAERIGMSREVVRLCLESFKAWSALGLASDRQST</sequence>
<feature type="region of interest" description="Disordered" evidence="3">
    <location>
        <begin position="303"/>
        <end position="328"/>
    </location>
</feature>
<feature type="compositionally biased region" description="Basic and acidic residues" evidence="3">
    <location>
        <begin position="807"/>
        <end position="816"/>
    </location>
</feature>
<dbReference type="Gene3D" id="1.25.10.10">
    <property type="entry name" value="Leucine-rich Repeat Variant"/>
    <property type="match status" value="1"/>
</dbReference>
<feature type="region of interest" description="Disordered" evidence="3">
    <location>
        <begin position="518"/>
        <end position="539"/>
    </location>
</feature>